<dbReference type="EMBL" id="KB445564">
    <property type="protein sequence ID" value="EMC91153.1"/>
    <property type="molecule type" value="Genomic_DNA"/>
</dbReference>
<dbReference type="Proteomes" id="UP000011761">
    <property type="component" value="Unassembled WGS sequence"/>
</dbReference>
<dbReference type="AlphaFoldDB" id="M2MIQ8"/>
<evidence type="ECO:0000313" key="2">
    <source>
        <dbReference type="EMBL" id="EMC91153.1"/>
    </source>
</evidence>
<feature type="region of interest" description="Disordered" evidence="1">
    <location>
        <begin position="35"/>
        <end position="57"/>
    </location>
</feature>
<accession>M2MIQ8</accession>
<dbReference type="RefSeq" id="XP_007681599.1">
    <property type="nucleotide sequence ID" value="XM_007683409.1"/>
</dbReference>
<evidence type="ECO:0000256" key="1">
    <source>
        <dbReference type="SAM" id="MobiDB-lite"/>
    </source>
</evidence>
<gene>
    <name evidence="2" type="ORF">BAUCODRAFT_127071</name>
</gene>
<dbReference type="KEGG" id="bcom:BAUCODRAFT_127071"/>
<dbReference type="GeneID" id="19108105"/>
<organism evidence="2 3">
    <name type="scientific">Baudoinia panamericana (strain UAMH 10762)</name>
    <name type="common">Angels' share fungus</name>
    <name type="synonym">Baudoinia compniacensis (strain UAMH 10762)</name>
    <dbReference type="NCBI Taxonomy" id="717646"/>
    <lineage>
        <taxon>Eukaryota</taxon>
        <taxon>Fungi</taxon>
        <taxon>Dikarya</taxon>
        <taxon>Ascomycota</taxon>
        <taxon>Pezizomycotina</taxon>
        <taxon>Dothideomycetes</taxon>
        <taxon>Dothideomycetidae</taxon>
        <taxon>Mycosphaerellales</taxon>
        <taxon>Teratosphaeriaceae</taxon>
        <taxon>Baudoinia</taxon>
    </lineage>
</organism>
<proteinExistence type="predicted"/>
<evidence type="ECO:0000313" key="3">
    <source>
        <dbReference type="Proteomes" id="UP000011761"/>
    </source>
</evidence>
<sequence>MSAFGDTTHLRVRCEPEMPPHTNYAVFPSGCYADSGEPAVPHRNEPFPYPMQQRCPS</sequence>
<reference evidence="2 3" key="1">
    <citation type="journal article" date="2012" name="PLoS Pathog.">
        <title>Diverse lifestyles and strategies of plant pathogenesis encoded in the genomes of eighteen Dothideomycetes fungi.</title>
        <authorList>
            <person name="Ohm R.A."/>
            <person name="Feau N."/>
            <person name="Henrissat B."/>
            <person name="Schoch C.L."/>
            <person name="Horwitz B.A."/>
            <person name="Barry K.W."/>
            <person name="Condon B.J."/>
            <person name="Copeland A.C."/>
            <person name="Dhillon B."/>
            <person name="Glaser F."/>
            <person name="Hesse C.N."/>
            <person name="Kosti I."/>
            <person name="LaButti K."/>
            <person name="Lindquist E.A."/>
            <person name="Lucas S."/>
            <person name="Salamov A.A."/>
            <person name="Bradshaw R.E."/>
            <person name="Ciuffetti L."/>
            <person name="Hamelin R.C."/>
            <person name="Kema G.H.J."/>
            <person name="Lawrence C."/>
            <person name="Scott J.A."/>
            <person name="Spatafora J.W."/>
            <person name="Turgeon B.G."/>
            <person name="de Wit P.J.G.M."/>
            <person name="Zhong S."/>
            <person name="Goodwin S.B."/>
            <person name="Grigoriev I.V."/>
        </authorList>
    </citation>
    <scope>NUCLEOTIDE SEQUENCE [LARGE SCALE GENOMIC DNA]</scope>
    <source>
        <strain evidence="2 3">UAMH 10762</strain>
    </source>
</reference>
<keyword evidence="3" id="KW-1185">Reference proteome</keyword>
<dbReference type="HOGENOM" id="CLU_2996194_0_0_1"/>
<protein>
    <submittedName>
        <fullName evidence="2">Uncharacterized protein</fullName>
    </submittedName>
</protein>
<name>M2MIQ8_BAUPA</name>